<dbReference type="InterPro" id="IPR010559">
    <property type="entry name" value="Sig_transdc_His_kin_internal"/>
</dbReference>
<organism evidence="3 4">
    <name type="scientific">Hymenobacter bucti</name>
    <dbReference type="NCBI Taxonomy" id="1844114"/>
    <lineage>
        <taxon>Bacteria</taxon>
        <taxon>Pseudomonadati</taxon>
        <taxon>Bacteroidota</taxon>
        <taxon>Cytophagia</taxon>
        <taxon>Cytophagales</taxon>
        <taxon>Hymenobacteraceae</taxon>
        <taxon>Hymenobacter</taxon>
    </lineage>
</organism>
<dbReference type="Gene3D" id="3.30.565.10">
    <property type="entry name" value="Histidine kinase-like ATPase, C-terminal domain"/>
    <property type="match status" value="1"/>
</dbReference>
<sequence>MPAAALPPALPLRDRRLTLIGLVLISLLMPLANGGPWALQSVAHFSVAWLCSLVYTLVLGLGNREIWRQLQRRYPQVAQTRQRLWWLGISSVAYTSLATVLLTLGLGLVPGGGTTSPPALLLIAAINLVPTLVVLLVYESRHSFQQWEENQHRADQLAQAQTQAQLDALAQQLDPHFLFNSLNTLAALIEPANEPAQHYVEGLADVYRYVLLSRERPTVPLAEELAFVQTYVALQKVRFRDNVLVHYDVPPAALGRHVAPLSVQVLVENAFKHNEASRARPLHLRLVVDAAGTALRVENTWQPRPAGLVPGTGTGLANVRQRYALLGAPAPVAVEQAAGIFAVVLPLLPTA</sequence>
<comment type="caution">
    <text evidence="3">The sequence shown here is derived from an EMBL/GenBank/DDBJ whole genome shotgun (WGS) entry which is preliminary data.</text>
</comment>
<keyword evidence="3" id="KW-0418">Kinase</keyword>
<dbReference type="RefSeq" id="WP_382317216.1">
    <property type="nucleotide sequence ID" value="NZ_JBHUFD010000018.1"/>
</dbReference>
<keyword evidence="1" id="KW-0472">Membrane</keyword>
<reference evidence="4" key="1">
    <citation type="journal article" date="2019" name="Int. J. Syst. Evol. Microbiol.">
        <title>The Global Catalogue of Microorganisms (GCM) 10K type strain sequencing project: providing services to taxonomists for standard genome sequencing and annotation.</title>
        <authorList>
            <consortium name="The Broad Institute Genomics Platform"/>
            <consortium name="The Broad Institute Genome Sequencing Center for Infectious Disease"/>
            <person name="Wu L."/>
            <person name="Ma J."/>
        </authorList>
    </citation>
    <scope>NUCLEOTIDE SEQUENCE [LARGE SCALE GENOMIC DNA]</scope>
    <source>
        <strain evidence="4">CGMCC 1.15795</strain>
    </source>
</reference>
<evidence type="ECO:0000313" key="3">
    <source>
        <dbReference type="EMBL" id="MFD1874967.1"/>
    </source>
</evidence>
<dbReference type="InterPro" id="IPR050640">
    <property type="entry name" value="Bact_2-comp_sensor_kinase"/>
</dbReference>
<dbReference type="GO" id="GO:0004673">
    <property type="term" value="F:protein histidine kinase activity"/>
    <property type="evidence" value="ECO:0007669"/>
    <property type="project" value="UniProtKB-EC"/>
</dbReference>
<dbReference type="EC" id="2.7.13.3" evidence="3"/>
<dbReference type="PANTHER" id="PTHR34220">
    <property type="entry name" value="SENSOR HISTIDINE KINASE YPDA"/>
    <property type="match status" value="1"/>
</dbReference>
<feature type="domain" description="Signal transduction histidine kinase internal region" evidence="2">
    <location>
        <begin position="164"/>
        <end position="242"/>
    </location>
</feature>
<feature type="transmembrane region" description="Helical" evidence="1">
    <location>
        <begin position="44"/>
        <end position="63"/>
    </location>
</feature>
<dbReference type="EMBL" id="JBHUFD010000018">
    <property type="protein sequence ID" value="MFD1874967.1"/>
    <property type="molecule type" value="Genomic_DNA"/>
</dbReference>
<dbReference type="Proteomes" id="UP001597197">
    <property type="component" value="Unassembled WGS sequence"/>
</dbReference>
<dbReference type="Pfam" id="PF06580">
    <property type="entry name" value="His_kinase"/>
    <property type="match status" value="1"/>
</dbReference>
<proteinExistence type="predicted"/>
<dbReference type="InterPro" id="IPR036890">
    <property type="entry name" value="HATPase_C_sf"/>
</dbReference>
<name>A0ABW4QZE3_9BACT</name>
<accession>A0ABW4QZE3</accession>
<feature type="transmembrane region" description="Helical" evidence="1">
    <location>
        <begin position="119"/>
        <end position="138"/>
    </location>
</feature>
<dbReference type="SUPFAM" id="SSF55874">
    <property type="entry name" value="ATPase domain of HSP90 chaperone/DNA topoisomerase II/histidine kinase"/>
    <property type="match status" value="1"/>
</dbReference>
<feature type="transmembrane region" description="Helical" evidence="1">
    <location>
        <begin position="84"/>
        <end position="107"/>
    </location>
</feature>
<evidence type="ECO:0000259" key="2">
    <source>
        <dbReference type="Pfam" id="PF06580"/>
    </source>
</evidence>
<keyword evidence="4" id="KW-1185">Reference proteome</keyword>
<dbReference type="PANTHER" id="PTHR34220:SF7">
    <property type="entry name" value="SENSOR HISTIDINE KINASE YPDA"/>
    <property type="match status" value="1"/>
</dbReference>
<gene>
    <name evidence="3" type="ORF">ACFSDX_21215</name>
</gene>
<keyword evidence="1" id="KW-1133">Transmembrane helix</keyword>
<evidence type="ECO:0000313" key="4">
    <source>
        <dbReference type="Proteomes" id="UP001597197"/>
    </source>
</evidence>
<keyword evidence="3" id="KW-0808">Transferase</keyword>
<evidence type="ECO:0000256" key="1">
    <source>
        <dbReference type="SAM" id="Phobius"/>
    </source>
</evidence>
<keyword evidence="1" id="KW-0812">Transmembrane</keyword>
<protein>
    <submittedName>
        <fullName evidence="3">Sensor histidine kinase</fullName>
        <ecNumber evidence="3">2.7.13.3</ecNumber>
    </submittedName>
</protein>